<keyword evidence="1" id="KW-0677">Repeat</keyword>
<evidence type="ECO:0000256" key="4">
    <source>
        <dbReference type="SAM" id="Coils"/>
    </source>
</evidence>
<dbReference type="PANTHER" id="PTHR44858:SF1">
    <property type="entry name" value="UDP-N-ACETYLGLUCOSAMINE--PEPTIDE N-ACETYLGLUCOSAMINYLTRANSFERASE SPINDLY-RELATED"/>
    <property type="match status" value="1"/>
</dbReference>
<evidence type="ECO:0000256" key="5">
    <source>
        <dbReference type="SAM" id="MobiDB-lite"/>
    </source>
</evidence>
<name>A0A840MLQ3_9PROT</name>
<dbReference type="PROSITE" id="PS50005">
    <property type="entry name" value="TPR"/>
    <property type="match status" value="1"/>
</dbReference>
<dbReference type="Proteomes" id="UP000575898">
    <property type="component" value="Unassembled WGS sequence"/>
</dbReference>
<reference evidence="7 8" key="1">
    <citation type="submission" date="2020-08" db="EMBL/GenBank/DDBJ databases">
        <title>Genomic Encyclopedia of Type Strains, Phase IV (KMG-IV): sequencing the most valuable type-strain genomes for metagenomic binning, comparative biology and taxonomic classification.</title>
        <authorList>
            <person name="Goeker M."/>
        </authorList>
    </citation>
    <scope>NUCLEOTIDE SEQUENCE [LARGE SCALE GENOMIC DNA]</scope>
    <source>
        <strain evidence="7 8">DSM 27165</strain>
    </source>
</reference>
<evidence type="ECO:0000256" key="1">
    <source>
        <dbReference type="ARBA" id="ARBA00022737"/>
    </source>
</evidence>
<feature type="compositionally biased region" description="Low complexity" evidence="5">
    <location>
        <begin position="55"/>
        <end position="64"/>
    </location>
</feature>
<keyword evidence="6" id="KW-0732">Signal</keyword>
<keyword evidence="4" id="KW-0175">Coiled coil</keyword>
<dbReference type="InterPro" id="IPR050498">
    <property type="entry name" value="Ycf3"/>
</dbReference>
<dbReference type="RefSeq" id="WP_184037659.1">
    <property type="nucleotide sequence ID" value="NZ_JACHHY010000008.1"/>
</dbReference>
<dbReference type="PANTHER" id="PTHR44858">
    <property type="entry name" value="TETRATRICOPEPTIDE REPEAT PROTEIN 6"/>
    <property type="match status" value="1"/>
</dbReference>
<dbReference type="InterPro" id="IPR019734">
    <property type="entry name" value="TPR_rpt"/>
</dbReference>
<dbReference type="Pfam" id="PF13174">
    <property type="entry name" value="TPR_6"/>
    <property type="match status" value="1"/>
</dbReference>
<comment type="caution">
    <text evidence="7">The sequence shown here is derived from an EMBL/GenBank/DDBJ whole genome shotgun (WGS) entry which is preliminary data.</text>
</comment>
<dbReference type="SMART" id="SM00028">
    <property type="entry name" value="TPR"/>
    <property type="match status" value="6"/>
</dbReference>
<dbReference type="AlphaFoldDB" id="A0A840MLQ3"/>
<dbReference type="InterPro" id="IPR011990">
    <property type="entry name" value="TPR-like_helical_dom_sf"/>
</dbReference>
<dbReference type="SUPFAM" id="SSF48452">
    <property type="entry name" value="TPR-like"/>
    <property type="match status" value="2"/>
</dbReference>
<gene>
    <name evidence="7" type="ORF">HNQ59_001703</name>
</gene>
<evidence type="ECO:0000313" key="8">
    <source>
        <dbReference type="Proteomes" id="UP000575898"/>
    </source>
</evidence>
<dbReference type="Gene3D" id="1.25.40.10">
    <property type="entry name" value="Tetratricopeptide repeat domain"/>
    <property type="match status" value="2"/>
</dbReference>
<accession>A0A840MLQ3</accession>
<dbReference type="Pfam" id="PF14559">
    <property type="entry name" value="TPR_19"/>
    <property type="match status" value="1"/>
</dbReference>
<evidence type="ECO:0000256" key="3">
    <source>
        <dbReference type="PROSITE-ProRule" id="PRU00339"/>
    </source>
</evidence>
<evidence type="ECO:0000313" key="7">
    <source>
        <dbReference type="EMBL" id="MBB5018415.1"/>
    </source>
</evidence>
<proteinExistence type="predicted"/>
<feature type="signal peptide" evidence="6">
    <location>
        <begin position="1"/>
        <end position="25"/>
    </location>
</feature>
<feature type="coiled-coil region" evidence="4">
    <location>
        <begin position="458"/>
        <end position="513"/>
    </location>
</feature>
<dbReference type="EMBL" id="JACHHY010000008">
    <property type="protein sequence ID" value="MBB5018415.1"/>
    <property type="molecule type" value="Genomic_DNA"/>
</dbReference>
<keyword evidence="2 3" id="KW-0802">TPR repeat</keyword>
<keyword evidence="8" id="KW-1185">Reference proteome</keyword>
<feature type="chain" id="PRO_5033048683" evidence="6">
    <location>
        <begin position="26"/>
        <end position="596"/>
    </location>
</feature>
<feature type="region of interest" description="Disordered" evidence="5">
    <location>
        <begin position="42"/>
        <end position="64"/>
    </location>
</feature>
<evidence type="ECO:0000256" key="2">
    <source>
        <dbReference type="ARBA" id="ARBA00022803"/>
    </source>
</evidence>
<evidence type="ECO:0000256" key="6">
    <source>
        <dbReference type="SAM" id="SignalP"/>
    </source>
</evidence>
<protein>
    <submittedName>
        <fullName evidence="7">Tetratricopeptide (TPR) repeat protein</fullName>
    </submittedName>
</protein>
<organism evidence="7 8">
    <name type="scientific">Chitinivorax tropicus</name>
    <dbReference type="NCBI Taxonomy" id="714531"/>
    <lineage>
        <taxon>Bacteria</taxon>
        <taxon>Pseudomonadati</taxon>
        <taxon>Pseudomonadota</taxon>
        <taxon>Betaproteobacteria</taxon>
        <taxon>Chitinivorax</taxon>
    </lineage>
</organism>
<sequence>MSIVMNAKLIHCATLLALLTGCAQVAPPAAVETAAKPVPVAQAVQKDSAEDDEPAMPASAASSSNLPKQALTNDILFNYLVGEVAWQRGRGDLAASAFSELTKRTRDPRLARRGAEVAMQGGRMNQALENARVWAELEPESANARSVMVGLLLGLGKYDEALPLVKNILSKQTMGLPRVWLELHDLLIKQQDKTGALNFAKTLAADYPFTAEARFVVGSLAFRVNDTQLAESEIKHALALRPDWEYAALYYAQLLHKTSVDAARDFLAEYLQKQPNALEARRSYARILAAKKAWAPSRDEFNKILEREPQNTDMLFAVASLSLEMKEPQQALATLKKIEEIGVRDASSLYLMMGQVYEEVGKPEQARQAYALVPMGERYANAQARYAKLLVAEGKLEEALKHLSERPFKSSEQQINWIQMQVQLLREARQYERAYGLLTDTLKKYPNNPDLLYDRAMIAEKTDRVDQAEKDLRAVLKVKPDSAMVLNALGFTLADHTRRLDEALKLIEAALKLEPDDPFILDSMGWVKFRMGKLEEGLSYLNKAYAARPDPEIAAHIGEVQWAMGRRQEAKNTWQDALKQNPDHEALLQAIKKFAQ</sequence>
<feature type="repeat" description="TPR" evidence="3">
    <location>
        <begin position="551"/>
        <end position="584"/>
    </location>
</feature>